<protein>
    <submittedName>
        <fullName evidence="2">DUF1295 domain-containing protein</fullName>
    </submittedName>
</protein>
<organism evidence="2 3">
    <name type="scientific">Cryobacterium lactosi</name>
    <dbReference type="NCBI Taxonomy" id="1259202"/>
    <lineage>
        <taxon>Bacteria</taxon>
        <taxon>Bacillati</taxon>
        <taxon>Actinomycetota</taxon>
        <taxon>Actinomycetes</taxon>
        <taxon>Micrococcales</taxon>
        <taxon>Microbacteriaceae</taxon>
        <taxon>Cryobacterium</taxon>
    </lineage>
</organism>
<feature type="transmembrane region" description="Helical" evidence="1">
    <location>
        <begin position="224"/>
        <end position="242"/>
    </location>
</feature>
<reference evidence="2 3" key="1">
    <citation type="submission" date="2019-03" db="EMBL/GenBank/DDBJ databases">
        <title>Genomics of glacier-inhabiting Cryobacterium strains.</title>
        <authorList>
            <person name="Liu Q."/>
            <person name="Xin Y.-H."/>
        </authorList>
    </citation>
    <scope>NUCLEOTIDE SEQUENCE [LARGE SCALE GENOMIC DNA]</scope>
    <source>
        <strain evidence="2 3">Sr59</strain>
    </source>
</reference>
<keyword evidence="1" id="KW-0472">Membrane</keyword>
<dbReference type="Pfam" id="PF06966">
    <property type="entry name" value="DUF1295"/>
    <property type="match status" value="1"/>
</dbReference>
<keyword evidence="3" id="KW-1185">Reference proteome</keyword>
<keyword evidence="1" id="KW-0812">Transmembrane</keyword>
<sequence length="291" mass="31826">MTTTAASALLVCLTLCAAAIATTWLVSVLTREYSWVDRSWSLLPPVYLWVFAGAGGLTDPRLVLMAVLGTLWGLRLTFNFARKGGYRPGGEDYRWAALRHRMRRRRFALFNAVFISGYQNLLLLLITLPAWVALANPRTPFGAADLVAAGLFLVFLVGESVADQQQWDFQRSRSVLRASGGTDPGFLRTGLFRYSRHPNYFCEIAQWWVMAGFGAIAAGTWLQAGSLGAVLLTVLFVGSIAFTESISVSRHTGYPAYQRRVSVLVPWPPHRAATGAVSASAGDDPVRRGGP</sequence>
<dbReference type="OrthoDB" id="9779233at2"/>
<keyword evidence="1" id="KW-1133">Transmembrane helix</keyword>
<feature type="transmembrane region" description="Helical" evidence="1">
    <location>
        <begin position="45"/>
        <end position="74"/>
    </location>
</feature>
<gene>
    <name evidence="2" type="ORF">E3T61_07935</name>
</gene>
<dbReference type="PROSITE" id="PS50244">
    <property type="entry name" value="S5A_REDUCTASE"/>
    <property type="match status" value="1"/>
</dbReference>
<dbReference type="EMBL" id="SOHM01000015">
    <property type="protein sequence ID" value="TFD91639.1"/>
    <property type="molecule type" value="Genomic_DNA"/>
</dbReference>
<dbReference type="PANTHER" id="PTHR32251">
    <property type="entry name" value="3-OXO-5-ALPHA-STEROID 4-DEHYDROGENASE"/>
    <property type="match status" value="1"/>
</dbReference>
<dbReference type="Proteomes" id="UP000298468">
    <property type="component" value="Unassembled WGS sequence"/>
</dbReference>
<dbReference type="GO" id="GO:0016020">
    <property type="term" value="C:membrane"/>
    <property type="evidence" value="ECO:0007669"/>
    <property type="project" value="TreeGrafter"/>
</dbReference>
<feature type="transmembrane region" description="Helical" evidence="1">
    <location>
        <begin position="200"/>
        <end position="218"/>
    </location>
</feature>
<accession>A0A4R9BWN1</accession>
<comment type="caution">
    <text evidence="2">The sequence shown here is derived from an EMBL/GenBank/DDBJ whole genome shotgun (WGS) entry which is preliminary data.</text>
</comment>
<dbReference type="InterPro" id="IPR010721">
    <property type="entry name" value="UstE-like"/>
</dbReference>
<evidence type="ECO:0000313" key="2">
    <source>
        <dbReference type="EMBL" id="TFD91639.1"/>
    </source>
</evidence>
<dbReference type="PANTHER" id="PTHR32251:SF23">
    <property type="entry name" value="3-OXO-5-ALPHA-STEROID 4-DEHYDROGENASE (DUF1295)"/>
    <property type="match status" value="1"/>
</dbReference>
<feature type="transmembrane region" description="Helical" evidence="1">
    <location>
        <begin position="108"/>
        <end position="134"/>
    </location>
</feature>
<evidence type="ECO:0000256" key="1">
    <source>
        <dbReference type="SAM" id="Phobius"/>
    </source>
</evidence>
<evidence type="ECO:0000313" key="3">
    <source>
        <dbReference type="Proteomes" id="UP000298468"/>
    </source>
</evidence>
<dbReference type="AlphaFoldDB" id="A0A4R9BWN1"/>
<feature type="transmembrane region" description="Helical" evidence="1">
    <location>
        <begin position="140"/>
        <end position="162"/>
    </location>
</feature>
<dbReference type="RefSeq" id="WP_134640330.1">
    <property type="nucleotide sequence ID" value="NZ_SOHM01000015.1"/>
</dbReference>
<dbReference type="Gene3D" id="1.20.120.1630">
    <property type="match status" value="1"/>
</dbReference>
<name>A0A4R9BWN1_9MICO</name>
<proteinExistence type="predicted"/>